<dbReference type="EMBL" id="PKQE01000010">
    <property type="protein sequence ID" value="PLC39746.1"/>
    <property type="molecule type" value="Genomic_DNA"/>
</dbReference>
<dbReference type="RefSeq" id="WP_102067648.1">
    <property type="nucleotide sequence ID" value="NZ_PKQE01000010.1"/>
</dbReference>
<reference evidence="2 3" key="1">
    <citation type="submission" date="2017-12" db="EMBL/GenBank/DDBJ databases">
        <title>Draft genome sequence of Ralstonia pickettii 52.</title>
        <authorList>
            <person name="Zheng B."/>
        </authorList>
    </citation>
    <scope>NUCLEOTIDE SEQUENCE [LARGE SCALE GENOMIC DNA]</scope>
    <source>
        <strain evidence="2 3">52</strain>
    </source>
</reference>
<sequence length="162" mass="18034">MQQPSDMGCNAACAAMHDISRTASFMLEAQIDLSRFRLKLAEAALEDVRELEHELSRTHDWTSLASAQSLFMKMQSSHSATAMKSWLDFTNKLQAAYLRRLTEWTQQMQQQEGQSSSSQLFAASSDSLRAFFDSFNLAARPDSGAKKPGPARPEKAKAEQVA</sequence>
<organism evidence="2 3">
    <name type="scientific">Ralstonia pickettii</name>
    <name type="common">Burkholderia pickettii</name>
    <dbReference type="NCBI Taxonomy" id="329"/>
    <lineage>
        <taxon>Bacteria</taxon>
        <taxon>Pseudomonadati</taxon>
        <taxon>Pseudomonadota</taxon>
        <taxon>Betaproteobacteria</taxon>
        <taxon>Burkholderiales</taxon>
        <taxon>Burkholderiaceae</taxon>
        <taxon>Ralstonia</taxon>
    </lineage>
</organism>
<evidence type="ECO:0000313" key="2">
    <source>
        <dbReference type="EMBL" id="PLC39746.1"/>
    </source>
</evidence>
<evidence type="ECO:0000256" key="1">
    <source>
        <dbReference type="SAM" id="MobiDB-lite"/>
    </source>
</evidence>
<accession>A0A2N4TJ60</accession>
<proteinExistence type="predicted"/>
<dbReference type="AlphaFoldDB" id="A0A2N4TJ60"/>
<name>A0A2N4TJ60_RALPI</name>
<evidence type="ECO:0000313" key="3">
    <source>
        <dbReference type="Proteomes" id="UP000234456"/>
    </source>
</evidence>
<protein>
    <recommendedName>
        <fullName evidence="4">Phasin domain-containing protein</fullName>
    </recommendedName>
</protein>
<dbReference type="Proteomes" id="UP000234456">
    <property type="component" value="Unassembled WGS sequence"/>
</dbReference>
<feature type="region of interest" description="Disordered" evidence="1">
    <location>
        <begin position="139"/>
        <end position="162"/>
    </location>
</feature>
<dbReference type="OrthoDB" id="8926417at2"/>
<evidence type="ECO:0008006" key="4">
    <source>
        <dbReference type="Google" id="ProtNLM"/>
    </source>
</evidence>
<comment type="caution">
    <text evidence="2">The sequence shown here is derived from an EMBL/GenBank/DDBJ whole genome shotgun (WGS) entry which is preliminary data.</text>
</comment>
<gene>
    <name evidence="2" type="ORF">C0Q88_25405</name>
</gene>
<feature type="compositionally biased region" description="Basic and acidic residues" evidence="1">
    <location>
        <begin position="152"/>
        <end position="162"/>
    </location>
</feature>